<protein>
    <submittedName>
        <fullName evidence="2">Uncharacterized protein</fullName>
    </submittedName>
</protein>
<evidence type="ECO:0000256" key="1">
    <source>
        <dbReference type="SAM" id="MobiDB-lite"/>
    </source>
</evidence>
<accession>A0A9D3YN35</accession>
<name>A0A9D3YN35_DREPO</name>
<reference evidence="2" key="1">
    <citation type="journal article" date="2019" name="bioRxiv">
        <title>The Genome of the Zebra Mussel, Dreissena polymorpha: A Resource for Invasive Species Research.</title>
        <authorList>
            <person name="McCartney M.A."/>
            <person name="Auch B."/>
            <person name="Kono T."/>
            <person name="Mallez S."/>
            <person name="Zhang Y."/>
            <person name="Obille A."/>
            <person name="Becker A."/>
            <person name="Abrahante J.E."/>
            <person name="Garbe J."/>
            <person name="Badalamenti J.P."/>
            <person name="Herman A."/>
            <person name="Mangelson H."/>
            <person name="Liachko I."/>
            <person name="Sullivan S."/>
            <person name="Sone E.D."/>
            <person name="Koren S."/>
            <person name="Silverstein K.A.T."/>
            <person name="Beckman K.B."/>
            <person name="Gohl D.M."/>
        </authorList>
    </citation>
    <scope>NUCLEOTIDE SEQUENCE</scope>
    <source>
        <strain evidence="2">Duluth1</strain>
        <tissue evidence="2">Whole animal</tissue>
    </source>
</reference>
<feature type="region of interest" description="Disordered" evidence="1">
    <location>
        <begin position="76"/>
        <end position="115"/>
    </location>
</feature>
<reference evidence="2" key="2">
    <citation type="submission" date="2020-11" db="EMBL/GenBank/DDBJ databases">
        <authorList>
            <person name="McCartney M.A."/>
            <person name="Auch B."/>
            <person name="Kono T."/>
            <person name="Mallez S."/>
            <person name="Becker A."/>
            <person name="Gohl D.M."/>
            <person name="Silverstein K.A.T."/>
            <person name="Koren S."/>
            <person name="Bechman K.B."/>
            <person name="Herman A."/>
            <person name="Abrahante J.E."/>
            <person name="Garbe J."/>
        </authorList>
    </citation>
    <scope>NUCLEOTIDE SEQUENCE</scope>
    <source>
        <strain evidence="2">Duluth1</strain>
        <tissue evidence="2">Whole animal</tissue>
    </source>
</reference>
<gene>
    <name evidence="2" type="ORF">DPMN_076810</name>
</gene>
<evidence type="ECO:0000313" key="2">
    <source>
        <dbReference type="EMBL" id="KAH3701814.1"/>
    </source>
</evidence>
<dbReference type="EMBL" id="JAIWYP010000015">
    <property type="protein sequence ID" value="KAH3701814.1"/>
    <property type="molecule type" value="Genomic_DNA"/>
</dbReference>
<proteinExistence type="predicted"/>
<evidence type="ECO:0000313" key="3">
    <source>
        <dbReference type="Proteomes" id="UP000828390"/>
    </source>
</evidence>
<organism evidence="2 3">
    <name type="scientific">Dreissena polymorpha</name>
    <name type="common">Zebra mussel</name>
    <name type="synonym">Mytilus polymorpha</name>
    <dbReference type="NCBI Taxonomy" id="45954"/>
    <lineage>
        <taxon>Eukaryota</taxon>
        <taxon>Metazoa</taxon>
        <taxon>Spiralia</taxon>
        <taxon>Lophotrochozoa</taxon>
        <taxon>Mollusca</taxon>
        <taxon>Bivalvia</taxon>
        <taxon>Autobranchia</taxon>
        <taxon>Heteroconchia</taxon>
        <taxon>Euheterodonta</taxon>
        <taxon>Imparidentia</taxon>
        <taxon>Neoheterodontei</taxon>
        <taxon>Myida</taxon>
        <taxon>Dreissenoidea</taxon>
        <taxon>Dreissenidae</taxon>
        <taxon>Dreissena</taxon>
    </lineage>
</organism>
<comment type="caution">
    <text evidence="2">The sequence shown here is derived from an EMBL/GenBank/DDBJ whole genome shotgun (WGS) entry which is preliminary data.</text>
</comment>
<keyword evidence="3" id="KW-1185">Reference proteome</keyword>
<dbReference type="AlphaFoldDB" id="A0A9D3YN35"/>
<feature type="compositionally biased region" description="Basic and acidic residues" evidence="1">
    <location>
        <begin position="77"/>
        <end position="107"/>
    </location>
</feature>
<sequence>MLGKCFRCRSSCDGPRISPLAPQYGCPRQSLSINTSRSESQQIEPRSYSIIPCTIIQATRACSKHSNFFKVNVAAARDTRSRAPGDGDAGREARASGDRREADRKPAPEIQLRAF</sequence>
<dbReference type="Proteomes" id="UP000828390">
    <property type="component" value="Unassembled WGS sequence"/>
</dbReference>